<name>A0A1Y0B1G2_9LAMI</name>
<organism evidence="2">
    <name type="scientific">Utricularia reniformis</name>
    <dbReference type="NCBI Taxonomy" id="192314"/>
    <lineage>
        <taxon>Eukaryota</taxon>
        <taxon>Viridiplantae</taxon>
        <taxon>Streptophyta</taxon>
        <taxon>Embryophyta</taxon>
        <taxon>Tracheophyta</taxon>
        <taxon>Spermatophyta</taxon>
        <taxon>Magnoliopsida</taxon>
        <taxon>eudicotyledons</taxon>
        <taxon>Gunneridae</taxon>
        <taxon>Pentapetalae</taxon>
        <taxon>asterids</taxon>
        <taxon>lamiids</taxon>
        <taxon>Lamiales</taxon>
        <taxon>Lentibulariaceae</taxon>
        <taxon>Utricularia</taxon>
    </lineage>
</organism>
<reference evidence="2" key="1">
    <citation type="submission" date="2017-03" db="EMBL/GenBank/DDBJ databases">
        <title>The mitochondrial genome of the carnivorous plant Utricularia reniformis (Lentibulariaceae): structure, comparative analysis and evolutionary landmarks.</title>
        <authorList>
            <person name="Silva S.R."/>
            <person name="Alvarenga D.O."/>
            <person name="Michael T.P."/>
            <person name="Miranda V.F.O."/>
            <person name="Varani A.M."/>
        </authorList>
    </citation>
    <scope>NUCLEOTIDE SEQUENCE</scope>
</reference>
<protein>
    <submittedName>
        <fullName evidence="2">Uncharacterized protein</fullName>
    </submittedName>
</protein>
<dbReference type="EMBL" id="KY774314">
    <property type="protein sequence ID" value="ART31285.1"/>
    <property type="molecule type" value="Genomic_DNA"/>
</dbReference>
<gene>
    <name evidence="2" type="ORF">AEK19_MT1063</name>
</gene>
<dbReference type="AlphaFoldDB" id="A0A1Y0B1G2"/>
<accession>A0A1Y0B1G2</accession>
<proteinExistence type="predicted"/>
<geneLocation type="mitochondrion" evidence="2"/>
<evidence type="ECO:0000313" key="2">
    <source>
        <dbReference type="EMBL" id="ART31285.1"/>
    </source>
</evidence>
<evidence type="ECO:0000256" key="1">
    <source>
        <dbReference type="SAM" id="MobiDB-lite"/>
    </source>
</evidence>
<sequence length="47" mass="5030">MAPAPSSLITSSGTAHTKKAATQLLAQRPRTSKKQQRQGQGLLALNW</sequence>
<keyword evidence="2" id="KW-0496">Mitochondrion</keyword>
<feature type="region of interest" description="Disordered" evidence="1">
    <location>
        <begin position="23"/>
        <end position="47"/>
    </location>
</feature>